<dbReference type="Proteomes" id="UP001595997">
    <property type="component" value="Unassembled WGS sequence"/>
</dbReference>
<comment type="caution">
    <text evidence="2">The sequence shown here is derived from an EMBL/GenBank/DDBJ whole genome shotgun (WGS) entry which is preliminary data.</text>
</comment>
<name>A0ABV9ADG2_9ACTN</name>
<protein>
    <submittedName>
        <fullName evidence="2">DUF309 domain-containing protein</fullName>
    </submittedName>
</protein>
<gene>
    <name evidence="2" type="ORF">ACFPA8_21520</name>
</gene>
<sequence>MQDSHEQEGGEPACWLNQVCEECGRVREQAGRAECEHCGHDPAAGGRSRAGADRPRGGRDRDPEGKARNARPRDGLGRPLPYGEEGVARQPEGVLRTPAQTLREAQRLLDEGKPFHAHEVFEDAWKSSPGQDQPLWKGLAQLAVGITHLARGNTRGGARLLVRGADGIAPWAPEPPHGIDVAAVEAWARKTADEIEARATGGPVTVRPPSLRGTGAG</sequence>
<proteinExistence type="predicted"/>
<dbReference type="SUPFAM" id="SSF140663">
    <property type="entry name" value="TTHA0068-like"/>
    <property type="match status" value="1"/>
</dbReference>
<evidence type="ECO:0000256" key="1">
    <source>
        <dbReference type="SAM" id="MobiDB-lite"/>
    </source>
</evidence>
<dbReference type="InterPro" id="IPR005500">
    <property type="entry name" value="DUF309"/>
</dbReference>
<dbReference type="Pfam" id="PF03745">
    <property type="entry name" value="DUF309"/>
    <property type="match status" value="1"/>
</dbReference>
<dbReference type="RefSeq" id="WP_386451010.1">
    <property type="nucleotide sequence ID" value="NZ_JBHSFH010000013.1"/>
</dbReference>
<feature type="region of interest" description="Disordered" evidence="1">
    <location>
        <begin position="31"/>
        <end position="85"/>
    </location>
</feature>
<dbReference type="Gene3D" id="1.10.3450.10">
    <property type="entry name" value="TTHA0068-like"/>
    <property type="match status" value="1"/>
</dbReference>
<evidence type="ECO:0000313" key="3">
    <source>
        <dbReference type="Proteomes" id="UP001595997"/>
    </source>
</evidence>
<feature type="compositionally biased region" description="Basic and acidic residues" evidence="1">
    <location>
        <begin position="31"/>
        <end position="40"/>
    </location>
</feature>
<evidence type="ECO:0000313" key="2">
    <source>
        <dbReference type="EMBL" id="MFC4496715.1"/>
    </source>
</evidence>
<feature type="region of interest" description="Disordered" evidence="1">
    <location>
        <begin position="194"/>
        <end position="217"/>
    </location>
</feature>
<dbReference type="PANTHER" id="PTHR34796">
    <property type="entry name" value="EXPRESSED PROTEIN"/>
    <property type="match status" value="1"/>
</dbReference>
<organism evidence="2 3">
    <name type="scientific">Streptomyces ovatisporus</name>
    <dbReference type="NCBI Taxonomy" id="1128682"/>
    <lineage>
        <taxon>Bacteria</taxon>
        <taxon>Bacillati</taxon>
        <taxon>Actinomycetota</taxon>
        <taxon>Actinomycetes</taxon>
        <taxon>Kitasatosporales</taxon>
        <taxon>Streptomycetaceae</taxon>
        <taxon>Streptomyces</taxon>
    </lineage>
</organism>
<keyword evidence="3" id="KW-1185">Reference proteome</keyword>
<reference evidence="3" key="1">
    <citation type="journal article" date="2019" name="Int. J. Syst. Evol. Microbiol.">
        <title>The Global Catalogue of Microorganisms (GCM) 10K type strain sequencing project: providing services to taxonomists for standard genome sequencing and annotation.</title>
        <authorList>
            <consortium name="The Broad Institute Genomics Platform"/>
            <consortium name="The Broad Institute Genome Sequencing Center for Infectious Disease"/>
            <person name="Wu L."/>
            <person name="Ma J."/>
        </authorList>
    </citation>
    <scope>NUCLEOTIDE SEQUENCE [LARGE SCALE GENOMIC DNA]</scope>
    <source>
        <strain evidence="3">CGMCC 4.7357</strain>
    </source>
</reference>
<dbReference type="PANTHER" id="PTHR34796:SF1">
    <property type="entry name" value="EXPRESSED PROTEIN"/>
    <property type="match status" value="1"/>
</dbReference>
<dbReference type="EMBL" id="JBHSFH010000013">
    <property type="protein sequence ID" value="MFC4496715.1"/>
    <property type="molecule type" value="Genomic_DNA"/>
</dbReference>
<accession>A0ABV9ADG2</accession>
<dbReference type="InterPro" id="IPR023203">
    <property type="entry name" value="TTHA0068_sf"/>
</dbReference>
<feature type="compositionally biased region" description="Basic and acidic residues" evidence="1">
    <location>
        <begin position="50"/>
        <end position="76"/>
    </location>
</feature>